<dbReference type="EMBL" id="QFYP01000001">
    <property type="protein sequence ID" value="RAK60670.1"/>
    <property type="molecule type" value="Genomic_DNA"/>
</dbReference>
<keyword evidence="14" id="KW-0732">Signal</keyword>
<evidence type="ECO:0000313" key="18">
    <source>
        <dbReference type="Proteomes" id="UP000249842"/>
    </source>
</evidence>
<evidence type="ECO:0000256" key="9">
    <source>
        <dbReference type="ARBA" id="ARBA00023136"/>
    </source>
</evidence>
<keyword evidence="9 11" id="KW-0472">Membrane</keyword>
<protein>
    <submittedName>
        <fullName evidence="17">TonB-dependent receptor</fullName>
    </submittedName>
</protein>
<accession>A0A328AZW9</accession>
<evidence type="ECO:0000313" key="17">
    <source>
        <dbReference type="EMBL" id="RAK60670.1"/>
    </source>
</evidence>
<dbReference type="Proteomes" id="UP000249842">
    <property type="component" value="Unassembled WGS sequence"/>
</dbReference>
<dbReference type="InterPro" id="IPR036942">
    <property type="entry name" value="Beta-barrel_TonB_sf"/>
</dbReference>
<keyword evidence="7" id="KW-0406">Ion transport</keyword>
<proteinExistence type="inferred from homology"/>
<evidence type="ECO:0000256" key="8">
    <source>
        <dbReference type="ARBA" id="ARBA00023077"/>
    </source>
</evidence>
<feature type="chain" id="PRO_5016317256" evidence="14">
    <location>
        <begin position="24"/>
        <end position="808"/>
    </location>
</feature>
<evidence type="ECO:0000256" key="14">
    <source>
        <dbReference type="SAM" id="SignalP"/>
    </source>
</evidence>
<comment type="similarity">
    <text evidence="11 12">Belongs to the TonB-dependent receptor family.</text>
</comment>
<evidence type="ECO:0000259" key="15">
    <source>
        <dbReference type="Pfam" id="PF00593"/>
    </source>
</evidence>
<evidence type="ECO:0000256" key="2">
    <source>
        <dbReference type="ARBA" id="ARBA00022448"/>
    </source>
</evidence>
<evidence type="ECO:0000256" key="3">
    <source>
        <dbReference type="ARBA" id="ARBA00022452"/>
    </source>
</evidence>
<reference evidence="18" key="1">
    <citation type="submission" date="2018-05" db="EMBL/GenBank/DDBJ databases">
        <authorList>
            <person name="Li X."/>
        </authorList>
    </citation>
    <scope>NUCLEOTIDE SEQUENCE [LARGE SCALE GENOMIC DNA]</scope>
    <source>
        <strain evidence="18">HKS-05</strain>
    </source>
</reference>
<feature type="signal peptide" evidence="14">
    <location>
        <begin position="1"/>
        <end position="23"/>
    </location>
</feature>
<evidence type="ECO:0000256" key="5">
    <source>
        <dbReference type="ARBA" id="ARBA00022692"/>
    </source>
</evidence>
<dbReference type="PANTHER" id="PTHR32552">
    <property type="entry name" value="FERRICHROME IRON RECEPTOR-RELATED"/>
    <property type="match status" value="1"/>
</dbReference>
<keyword evidence="17" id="KW-0675">Receptor</keyword>
<evidence type="ECO:0000256" key="7">
    <source>
        <dbReference type="ARBA" id="ARBA00023065"/>
    </source>
</evidence>
<dbReference type="OrthoDB" id="9760333at2"/>
<evidence type="ECO:0000256" key="1">
    <source>
        <dbReference type="ARBA" id="ARBA00004571"/>
    </source>
</evidence>
<dbReference type="PROSITE" id="PS52016">
    <property type="entry name" value="TONB_DEPENDENT_REC_3"/>
    <property type="match status" value="1"/>
</dbReference>
<comment type="subcellular location">
    <subcellularLocation>
        <location evidence="1 11">Cell outer membrane</location>
        <topology evidence="1 11">Multi-pass membrane protein</topology>
    </subcellularLocation>
</comment>
<dbReference type="Gene3D" id="2.40.170.20">
    <property type="entry name" value="TonB-dependent receptor, beta-barrel domain"/>
    <property type="match status" value="1"/>
</dbReference>
<dbReference type="InterPro" id="IPR039426">
    <property type="entry name" value="TonB-dep_rcpt-like"/>
</dbReference>
<keyword evidence="18" id="KW-1185">Reference proteome</keyword>
<keyword evidence="10 11" id="KW-0998">Cell outer membrane</keyword>
<keyword evidence="8 12" id="KW-0798">TonB box</keyword>
<dbReference type="GO" id="GO:0006826">
    <property type="term" value="P:iron ion transport"/>
    <property type="evidence" value="ECO:0007669"/>
    <property type="project" value="UniProtKB-KW"/>
</dbReference>
<feature type="domain" description="TonB-dependent receptor-like beta-barrel" evidence="15">
    <location>
        <begin position="324"/>
        <end position="750"/>
    </location>
</feature>
<keyword evidence="3 11" id="KW-1134">Transmembrane beta strand</keyword>
<evidence type="ECO:0000256" key="12">
    <source>
        <dbReference type="RuleBase" id="RU003357"/>
    </source>
</evidence>
<dbReference type="AlphaFoldDB" id="A0A328AZW9"/>
<evidence type="ECO:0000256" key="6">
    <source>
        <dbReference type="ARBA" id="ARBA00023004"/>
    </source>
</evidence>
<dbReference type="InterPro" id="IPR012910">
    <property type="entry name" value="Plug_dom"/>
</dbReference>
<comment type="caution">
    <text evidence="17">The sequence shown here is derived from an EMBL/GenBank/DDBJ whole genome shotgun (WGS) entry which is preliminary data.</text>
</comment>
<dbReference type="InterPro" id="IPR000531">
    <property type="entry name" value="Beta-barrel_TonB"/>
</dbReference>
<dbReference type="GO" id="GO:0009279">
    <property type="term" value="C:cell outer membrane"/>
    <property type="evidence" value="ECO:0007669"/>
    <property type="project" value="UniProtKB-SubCell"/>
</dbReference>
<feature type="region of interest" description="Disordered" evidence="13">
    <location>
        <begin position="600"/>
        <end position="624"/>
    </location>
</feature>
<evidence type="ECO:0000256" key="10">
    <source>
        <dbReference type="ARBA" id="ARBA00023237"/>
    </source>
</evidence>
<feature type="domain" description="TonB-dependent receptor plug" evidence="16">
    <location>
        <begin position="53"/>
        <end position="164"/>
    </location>
</feature>
<evidence type="ECO:0000256" key="4">
    <source>
        <dbReference type="ARBA" id="ARBA00022496"/>
    </source>
</evidence>
<organism evidence="17 18">
    <name type="scientific">Phenylobacterium hankyongense</name>
    <dbReference type="NCBI Taxonomy" id="1813876"/>
    <lineage>
        <taxon>Bacteria</taxon>
        <taxon>Pseudomonadati</taxon>
        <taxon>Pseudomonadota</taxon>
        <taxon>Alphaproteobacteria</taxon>
        <taxon>Caulobacterales</taxon>
        <taxon>Caulobacteraceae</taxon>
        <taxon>Phenylobacterium</taxon>
    </lineage>
</organism>
<keyword evidence="2 11" id="KW-0813">Transport</keyword>
<evidence type="ECO:0000256" key="11">
    <source>
        <dbReference type="PROSITE-ProRule" id="PRU01360"/>
    </source>
</evidence>
<sequence length="808" mass="86289">MKFLMSTAAWSCFALALAGPACAADAATAGAAESSGRTLDEVVVTATKTETNLQKTPIAVSVLSATAMADRHAESLISLQDGAIPSLRVATFEARQSALTIGIRGIVPFDANQTARDQGVGVYLDGVYLGRQQGLNAALFDLERIEVLRGPQGTLFGRNTEGGALNIITKGPTGVFGGRITAGVGNFGSYNGELHQDFQEFSNVSVKVDALIQHQDPTVKNPLAGQAGWNQYDRKGGRVTALYKPNDQFSAQLSGDFAKDDNTPFFSQLVSFNPYGKRVRTLAELQAGPANAPAGTINPLAPLVKVSTDRQTVSDIGTIQQPSVDETGGLSAVLKYKVSPDLELRSITAARGVATNQWDNSGIESRNVFAPNVNFGRYSLSDLFQRQFSQEFQAVGSLGDSLTYVAGLYYFKEHAKESAATPFSNQWNADGTAYTIRSPLGTSAASGATSGWQPGTRFISRASAADATSYAAYGQGTYTPASMDALHLTVGGRVTEDKRNGTLYIVNGKATNFTFNYDKSRFDPLINVSYDAADGVSLYAKYSTGYRAGGANDRSATFQSFDAEEVKAYEIGAKTEFLDRRLRVNVAAYAMDRTNTQIDFDAVDTTPGSPTQGAHTEETRNAPGTSKIRGFEADVTAKVTENMTMGFSYAYTDVKIPAAPFPFTGNAAVPQGTPFPVNVVYTPPNAWSAFVDYEVPAGRMTVRAHLDANYADAQYAFQSEFADVSPTGTLVQSVAVKTDSSFIVNGSLTLADINMGGNGATASLSAWSRNLLDESHIYRISAANRGTIGDYANFNPPRTIGLELRVTY</sequence>
<evidence type="ECO:0000259" key="16">
    <source>
        <dbReference type="Pfam" id="PF07715"/>
    </source>
</evidence>
<keyword evidence="4" id="KW-0410">Iron transport</keyword>
<keyword evidence="6" id="KW-0408">Iron</keyword>
<name>A0A328AZW9_9CAUL</name>
<evidence type="ECO:0000256" key="13">
    <source>
        <dbReference type="SAM" id="MobiDB-lite"/>
    </source>
</evidence>
<dbReference type="PANTHER" id="PTHR32552:SF81">
    <property type="entry name" value="TONB-DEPENDENT OUTER MEMBRANE RECEPTOR"/>
    <property type="match status" value="1"/>
</dbReference>
<gene>
    <name evidence="17" type="ORF">DJ021_13040</name>
</gene>
<dbReference type="Pfam" id="PF07715">
    <property type="entry name" value="Plug"/>
    <property type="match status" value="1"/>
</dbReference>
<keyword evidence="5 11" id="KW-0812">Transmembrane</keyword>
<dbReference type="SUPFAM" id="SSF56935">
    <property type="entry name" value="Porins"/>
    <property type="match status" value="1"/>
</dbReference>
<dbReference type="Pfam" id="PF00593">
    <property type="entry name" value="TonB_dep_Rec_b-barrel"/>
    <property type="match status" value="1"/>
</dbReference>